<organism>
    <name type="scientific">Culex quinquefasciatus</name>
    <name type="common">Southern house mosquito</name>
    <name type="synonym">Culex pungens</name>
    <dbReference type="NCBI Taxonomy" id="7176"/>
    <lineage>
        <taxon>Eukaryota</taxon>
        <taxon>Metazoa</taxon>
        <taxon>Ecdysozoa</taxon>
        <taxon>Arthropoda</taxon>
        <taxon>Hexapoda</taxon>
        <taxon>Insecta</taxon>
        <taxon>Pterygota</taxon>
        <taxon>Neoptera</taxon>
        <taxon>Endopterygota</taxon>
        <taxon>Diptera</taxon>
        <taxon>Nematocera</taxon>
        <taxon>Culicoidea</taxon>
        <taxon>Culicidae</taxon>
        <taxon>Culicinae</taxon>
        <taxon>Culicini</taxon>
        <taxon>Culex</taxon>
        <taxon>Culex</taxon>
    </lineage>
</organism>
<dbReference type="GO" id="GO:0045332">
    <property type="term" value="P:phospholipid translocation"/>
    <property type="evidence" value="ECO:0007669"/>
    <property type="project" value="TreeGrafter"/>
</dbReference>
<dbReference type="InterPro" id="IPR032630">
    <property type="entry name" value="P_typ_ATPase_c"/>
</dbReference>
<dbReference type="PANTHER" id="PTHR24092:SF150">
    <property type="entry name" value="PHOSPHOLIPID-TRANSPORTING ATPASE"/>
    <property type="match status" value="1"/>
</dbReference>
<accession>B0WGY0</accession>
<dbReference type="GO" id="GO:0005802">
    <property type="term" value="C:trans-Golgi network"/>
    <property type="evidence" value="ECO:0007669"/>
    <property type="project" value="TreeGrafter"/>
</dbReference>
<dbReference type="InterPro" id="IPR023298">
    <property type="entry name" value="ATPase_P-typ_TM_dom_sf"/>
</dbReference>
<name>B0WGY0_CULQU</name>
<evidence type="ECO:0000256" key="2">
    <source>
        <dbReference type="ARBA" id="ARBA00022723"/>
    </source>
</evidence>
<evidence type="ECO:0000259" key="5">
    <source>
        <dbReference type="Pfam" id="PF16212"/>
    </source>
</evidence>
<protein>
    <submittedName>
        <fullName evidence="6 7">Phospholipid-transporting ATPase 1</fullName>
    </submittedName>
</protein>
<dbReference type="AlphaFoldDB" id="B0WGY0"/>
<evidence type="ECO:0000313" key="6">
    <source>
        <dbReference type="EMBL" id="EDS27274.1"/>
    </source>
</evidence>
<evidence type="ECO:0000256" key="1">
    <source>
        <dbReference type="ARBA" id="ARBA00004141"/>
    </source>
</evidence>
<evidence type="ECO:0000313" key="8">
    <source>
        <dbReference type="Proteomes" id="UP000002320"/>
    </source>
</evidence>
<dbReference type="PANTHER" id="PTHR24092">
    <property type="entry name" value="PROBABLE PHOSPHOLIPID-TRANSPORTING ATPASE"/>
    <property type="match status" value="1"/>
</dbReference>
<keyword evidence="2" id="KW-0479">Metal-binding</keyword>
<dbReference type="HOGENOM" id="CLU_1549148_0_0_1"/>
<dbReference type="eggNOG" id="KOG0206">
    <property type="taxonomic scope" value="Eukaryota"/>
</dbReference>
<dbReference type="Proteomes" id="UP000002320">
    <property type="component" value="Unassembled WGS sequence"/>
</dbReference>
<evidence type="ECO:0000256" key="3">
    <source>
        <dbReference type="ARBA" id="ARBA00022842"/>
    </source>
</evidence>
<feature type="transmembrane region" description="Helical" evidence="4">
    <location>
        <begin position="29"/>
        <end position="47"/>
    </location>
</feature>
<evidence type="ECO:0000313" key="7">
    <source>
        <dbReference type="EnsemblMetazoa" id="CPIJ006229-PA"/>
    </source>
</evidence>
<sequence>MTLLGQCRFEKEPRLYEPSQSAQLFNVKVFWYWIFNALVHSVLLYWLPMFTYQGDVIWGNGRDGGYLVLGNIVYTYVVVTVCLKAGLVTNSWTWLTHCSIWGSMVLCNIWPALPVGAVFTGMDDMIFSSPAFWLGLFLIPITALLPDVVVKVDKEPLSRTSQPPHPIKESRSS</sequence>
<reference evidence="7" key="2">
    <citation type="submission" date="2020-05" db="UniProtKB">
        <authorList>
            <consortium name="EnsemblMetazoa"/>
        </authorList>
    </citation>
    <scope>IDENTIFICATION</scope>
    <source>
        <strain evidence="7">JHB</strain>
    </source>
</reference>
<dbReference type="KEGG" id="cqu:CpipJ_CPIJ006229"/>
<keyword evidence="8" id="KW-1185">Reference proteome</keyword>
<dbReference type="GO" id="GO:0046872">
    <property type="term" value="F:metal ion binding"/>
    <property type="evidence" value="ECO:0007669"/>
    <property type="project" value="UniProtKB-KW"/>
</dbReference>
<dbReference type="Pfam" id="PF16212">
    <property type="entry name" value="PhoLip_ATPase_C"/>
    <property type="match status" value="1"/>
</dbReference>
<dbReference type="STRING" id="7176.B0WGY0"/>
<feature type="domain" description="P-type ATPase C-terminal" evidence="5">
    <location>
        <begin position="11"/>
        <end position="154"/>
    </location>
</feature>
<reference evidence="6" key="1">
    <citation type="submission" date="2007-03" db="EMBL/GenBank/DDBJ databases">
        <title>Annotation of Culex pipiens quinquefasciatus.</title>
        <authorList>
            <consortium name="The Broad Institute Genome Sequencing Platform"/>
            <person name="Atkinson P.W."/>
            <person name="Hemingway J."/>
            <person name="Christensen B.M."/>
            <person name="Higgs S."/>
            <person name="Kodira C."/>
            <person name="Hannick L."/>
            <person name="Megy K."/>
            <person name="O'Leary S."/>
            <person name="Pearson M."/>
            <person name="Haas B.J."/>
            <person name="Mauceli E."/>
            <person name="Wortman J.R."/>
            <person name="Lee N.H."/>
            <person name="Guigo R."/>
            <person name="Stanke M."/>
            <person name="Alvarado L."/>
            <person name="Amedeo P."/>
            <person name="Antoine C.H."/>
            <person name="Arensburger P."/>
            <person name="Bidwell S.L."/>
            <person name="Crawford M."/>
            <person name="Camaro F."/>
            <person name="Devon K."/>
            <person name="Engels R."/>
            <person name="Hammond M."/>
            <person name="Howarth C."/>
            <person name="Koehrsen M."/>
            <person name="Lawson D."/>
            <person name="Montgomery P."/>
            <person name="Nene V."/>
            <person name="Nusbaum C."/>
            <person name="Puiu D."/>
            <person name="Romero-Severson J."/>
            <person name="Severson D.W."/>
            <person name="Shumway M."/>
            <person name="Sisk P."/>
            <person name="Stolte C."/>
            <person name="Zeng Q."/>
            <person name="Eisenstadt E."/>
            <person name="Fraser-Liggett C."/>
            <person name="Strausberg R."/>
            <person name="Galagan J."/>
            <person name="Birren B."/>
            <person name="Collins F.H."/>
        </authorList>
    </citation>
    <scope>NUCLEOTIDE SEQUENCE [LARGE SCALE GENOMIC DNA]</scope>
    <source>
        <strain evidence="6">JHB</strain>
    </source>
</reference>
<comment type="subcellular location">
    <subcellularLocation>
        <location evidence="1">Membrane</location>
        <topology evidence="1">Multi-pass membrane protein</topology>
    </subcellularLocation>
</comment>
<keyword evidence="4" id="KW-0472">Membrane</keyword>
<evidence type="ECO:0000256" key="4">
    <source>
        <dbReference type="SAM" id="Phobius"/>
    </source>
</evidence>
<dbReference type="EnsemblMetazoa" id="CPIJ006229-RA">
    <property type="protein sequence ID" value="CPIJ006229-PA"/>
    <property type="gene ID" value="CPIJ006229"/>
</dbReference>
<dbReference type="VEuPathDB" id="VectorBase:CPIJ006229"/>
<keyword evidence="4" id="KW-0812">Transmembrane</keyword>
<dbReference type="VEuPathDB" id="VectorBase:CQUJHB016424"/>
<keyword evidence="3" id="KW-0460">Magnesium</keyword>
<keyword evidence="4" id="KW-1133">Transmembrane helix</keyword>
<feature type="transmembrane region" description="Helical" evidence="4">
    <location>
        <begin position="99"/>
        <end position="119"/>
    </location>
</feature>
<proteinExistence type="predicted"/>
<dbReference type="SUPFAM" id="SSF81665">
    <property type="entry name" value="Calcium ATPase, transmembrane domain M"/>
    <property type="match status" value="1"/>
</dbReference>
<feature type="transmembrane region" description="Helical" evidence="4">
    <location>
        <begin position="131"/>
        <end position="150"/>
    </location>
</feature>
<dbReference type="OrthoDB" id="377733at2759"/>
<dbReference type="InParanoid" id="B0WGY0"/>
<feature type="transmembrane region" description="Helical" evidence="4">
    <location>
        <begin position="67"/>
        <end position="87"/>
    </location>
</feature>
<gene>
    <name evidence="7" type="primary">6038129</name>
    <name evidence="6" type="ORF">CpipJ_CPIJ006229</name>
</gene>
<dbReference type="EMBL" id="DS231930">
    <property type="protein sequence ID" value="EDS27274.1"/>
    <property type="molecule type" value="Genomic_DNA"/>
</dbReference>
<dbReference type="GO" id="GO:0140326">
    <property type="term" value="F:ATPase-coupled intramembrane lipid transporter activity"/>
    <property type="evidence" value="ECO:0007669"/>
    <property type="project" value="TreeGrafter"/>
</dbReference>
<dbReference type="OMA" id="CNIWPAL"/>
<dbReference type="GO" id="GO:0005886">
    <property type="term" value="C:plasma membrane"/>
    <property type="evidence" value="ECO:0007669"/>
    <property type="project" value="TreeGrafter"/>
</dbReference>